<dbReference type="PROSITE" id="PS50910">
    <property type="entry name" value="HEPN"/>
    <property type="match status" value="1"/>
</dbReference>
<dbReference type="Pfam" id="PF05168">
    <property type="entry name" value="HEPN"/>
    <property type="match status" value="1"/>
</dbReference>
<feature type="domain" description="HEPN" evidence="1">
    <location>
        <begin position="170"/>
        <end position="290"/>
    </location>
</feature>
<name>A0ABY7NVP4_9SPHN</name>
<keyword evidence="3" id="KW-1185">Reference proteome</keyword>
<accession>A0ABY7NVP4</accession>
<dbReference type="SUPFAM" id="SSF81593">
    <property type="entry name" value="Nucleotidyltransferase substrate binding subunit/domain"/>
    <property type="match status" value="1"/>
</dbReference>
<organism evidence="2 3">
    <name type="scientific">Sphingomonas abietis</name>
    <dbReference type="NCBI Taxonomy" id="3012344"/>
    <lineage>
        <taxon>Bacteria</taxon>
        <taxon>Pseudomonadati</taxon>
        <taxon>Pseudomonadota</taxon>
        <taxon>Alphaproteobacteria</taxon>
        <taxon>Sphingomonadales</taxon>
        <taxon>Sphingomonadaceae</taxon>
        <taxon>Sphingomonas</taxon>
    </lineage>
</organism>
<dbReference type="Proteomes" id="UP001210865">
    <property type="component" value="Chromosome"/>
</dbReference>
<dbReference type="SMART" id="SM00748">
    <property type="entry name" value="HEPN"/>
    <property type="match status" value="1"/>
</dbReference>
<protein>
    <submittedName>
        <fullName evidence="2">HEPN domain-containing protein</fullName>
    </submittedName>
</protein>
<evidence type="ECO:0000313" key="2">
    <source>
        <dbReference type="EMBL" id="WBO24496.1"/>
    </source>
</evidence>
<gene>
    <name evidence="2" type="ORF">PBT88_10530</name>
</gene>
<evidence type="ECO:0000313" key="3">
    <source>
        <dbReference type="Proteomes" id="UP001210865"/>
    </source>
</evidence>
<dbReference type="RefSeq" id="WP_270079116.1">
    <property type="nucleotide sequence ID" value="NZ_CP115174.1"/>
</dbReference>
<reference evidence="2 3" key="1">
    <citation type="submission" date="2022-12" db="EMBL/GenBank/DDBJ databases">
        <title>Sphingomonas abieness sp. nov., an endophytic bacterium isolated from Abies koreana.</title>
        <authorList>
            <person name="Jiang L."/>
            <person name="Lee J."/>
        </authorList>
    </citation>
    <scope>NUCLEOTIDE SEQUENCE [LARGE SCALE GENOMIC DNA]</scope>
    <source>
        <strain evidence="3">PAMB 00755</strain>
    </source>
</reference>
<sequence>MRTDLDHLPYAVQEELDHATHILFEEFAEAMSGKQAAHRKAGRILKLILFGAFADPDWNASETGESIVAFDILVVVNHEELADAHRYWRFAIDRLYRGWQGGTLRRPVRLTLSSLAAFNGALVNGVPFFTAIAEGGVALYRFSDRPLATPRHMADAERHARARRAFDKWFPKGRAFLAGARFFRDAGQSAMAALLLHQACEHLYQCVLYTVTLHGRRTHALHELRDLAEQRDNRLRAAWPGNTRFERRAFGCIRRAYVEARYGDHYRIAADELAWAIERVEALLMAVASICAEHLGALQPPTRALVPFSLPSGWVAAASRRSRSALPQMRRVRPGFRWNRLRCEGRVRPDVTRSSWPRWWELAVFIAIGFEGGFGVSTWVDRHYVQTAQVYDFGEPHQPADPTAILDFNIRAATVLEAVGGVAERAGYRLQSNDALWEARWTGAYRAKATTFDALSDILYGTELCPVIRDDLITVRQCQGGSKTRS</sequence>
<dbReference type="InterPro" id="IPR007842">
    <property type="entry name" value="HEPN_dom"/>
</dbReference>
<dbReference type="Gene3D" id="1.20.120.330">
    <property type="entry name" value="Nucleotidyltransferases domain 2"/>
    <property type="match status" value="1"/>
</dbReference>
<dbReference type="EMBL" id="CP115174">
    <property type="protein sequence ID" value="WBO24496.1"/>
    <property type="molecule type" value="Genomic_DNA"/>
</dbReference>
<proteinExistence type="predicted"/>
<evidence type="ECO:0000259" key="1">
    <source>
        <dbReference type="PROSITE" id="PS50910"/>
    </source>
</evidence>